<evidence type="ECO:0000313" key="2">
    <source>
        <dbReference type="EMBL" id="CAD8893319.1"/>
    </source>
</evidence>
<accession>A0A7S1BNL2</accession>
<name>A0A7S1BNL2_9STRA</name>
<feature type="region of interest" description="Disordered" evidence="1">
    <location>
        <begin position="64"/>
        <end position="123"/>
    </location>
</feature>
<protein>
    <submittedName>
        <fullName evidence="2">Uncharacterized protein</fullName>
    </submittedName>
</protein>
<proteinExistence type="predicted"/>
<dbReference type="EMBL" id="HBFR01028287">
    <property type="protein sequence ID" value="CAD8893319.1"/>
    <property type="molecule type" value="Transcribed_RNA"/>
</dbReference>
<feature type="compositionally biased region" description="Basic and acidic residues" evidence="1">
    <location>
        <begin position="100"/>
        <end position="120"/>
    </location>
</feature>
<sequence>MMDASSYNSGSGRRLLVSEGTGRSMACIERKRGRNRKGRGEKEKRAEKCFGAFGQTGTAGVVRTTVSSSSKHILSRIDPRGRSSRLNIFPEEPSFPATIRSDRSDRSDQSDRSDPSDLRGRTFPATIQISNEVVGDGGVGVERETANVPSKSRMTGGHVYARRWTKASDANVRPCRAIE</sequence>
<organism evidence="2">
    <name type="scientific">Corethron hystrix</name>
    <dbReference type="NCBI Taxonomy" id="216773"/>
    <lineage>
        <taxon>Eukaryota</taxon>
        <taxon>Sar</taxon>
        <taxon>Stramenopiles</taxon>
        <taxon>Ochrophyta</taxon>
        <taxon>Bacillariophyta</taxon>
        <taxon>Coscinodiscophyceae</taxon>
        <taxon>Corethrophycidae</taxon>
        <taxon>Corethrales</taxon>
        <taxon>Corethraceae</taxon>
        <taxon>Corethron</taxon>
    </lineage>
</organism>
<evidence type="ECO:0000256" key="1">
    <source>
        <dbReference type="SAM" id="MobiDB-lite"/>
    </source>
</evidence>
<dbReference type="AlphaFoldDB" id="A0A7S1BNL2"/>
<gene>
    <name evidence="2" type="ORF">CHYS00102_LOCUS20528</name>
</gene>
<reference evidence="2" key="1">
    <citation type="submission" date="2021-01" db="EMBL/GenBank/DDBJ databases">
        <authorList>
            <person name="Corre E."/>
            <person name="Pelletier E."/>
            <person name="Niang G."/>
            <person name="Scheremetjew M."/>
            <person name="Finn R."/>
            <person name="Kale V."/>
            <person name="Holt S."/>
            <person name="Cochrane G."/>
            <person name="Meng A."/>
            <person name="Brown T."/>
            <person name="Cohen L."/>
        </authorList>
    </citation>
    <scope>NUCLEOTIDE SEQUENCE</scope>
    <source>
        <strain evidence="2">308</strain>
    </source>
</reference>
<feature type="compositionally biased region" description="Polar residues" evidence="1">
    <location>
        <begin position="1"/>
        <end position="11"/>
    </location>
</feature>
<feature type="region of interest" description="Disordered" evidence="1">
    <location>
        <begin position="1"/>
        <end position="46"/>
    </location>
</feature>